<evidence type="ECO:0000313" key="3">
    <source>
        <dbReference type="Proteomes" id="UP000799429"/>
    </source>
</evidence>
<feature type="compositionally biased region" description="Polar residues" evidence="1">
    <location>
        <begin position="9"/>
        <end position="23"/>
    </location>
</feature>
<organism evidence="2 3">
    <name type="scientific">Patellaria atrata CBS 101060</name>
    <dbReference type="NCBI Taxonomy" id="1346257"/>
    <lineage>
        <taxon>Eukaryota</taxon>
        <taxon>Fungi</taxon>
        <taxon>Dikarya</taxon>
        <taxon>Ascomycota</taxon>
        <taxon>Pezizomycotina</taxon>
        <taxon>Dothideomycetes</taxon>
        <taxon>Dothideomycetes incertae sedis</taxon>
        <taxon>Patellariales</taxon>
        <taxon>Patellariaceae</taxon>
        <taxon>Patellaria</taxon>
    </lineage>
</organism>
<name>A0A9P4S9R0_9PEZI</name>
<protein>
    <submittedName>
        <fullName evidence="2">Uncharacterized protein</fullName>
    </submittedName>
</protein>
<dbReference type="EMBL" id="MU006096">
    <property type="protein sequence ID" value="KAF2838645.1"/>
    <property type="molecule type" value="Genomic_DNA"/>
</dbReference>
<evidence type="ECO:0000313" key="2">
    <source>
        <dbReference type="EMBL" id="KAF2838645.1"/>
    </source>
</evidence>
<feature type="compositionally biased region" description="Low complexity" evidence="1">
    <location>
        <begin position="72"/>
        <end position="95"/>
    </location>
</feature>
<accession>A0A9P4S9R0</accession>
<feature type="compositionally biased region" description="Low complexity" evidence="1">
    <location>
        <begin position="50"/>
        <end position="61"/>
    </location>
</feature>
<gene>
    <name evidence="2" type="ORF">M501DRAFT_1004429</name>
</gene>
<reference evidence="2" key="1">
    <citation type="journal article" date="2020" name="Stud. Mycol.">
        <title>101 Dothideomycetes genomes: a test case for predicting lifestyles and emergence of pathogens.</title>
        <authorList>
            <person name="Haridas S."/>
            <person name="Albert R."/>
            <person name="Binder M."/>
            <person name="Bloem J."/>
            <person name="Labutti K."/>
            <person name="Salamov A."/>
            <person name="Andreopoulos B."/>
            <person name="Baker S."/>
            <person name="Barry K."/>
            <person name="Bills G."/>
            <person name="Bluhm B."/>
            <person name="Cannon C."/>
            <person name="Castanera R."/>
            <person name="Culley D."/>
            <person name="Daum C."/>
            <person name="Ezra D."/>
            <person name="Gonzalez J."/>
            <person name="Henrissat B."/>
            <person name="Kuo A."/>
            <person name="Liang C."/>
            <person name="Lipzen A."/>
            <person name="Lutzoni F."/>
            <person name="Magnuson J."/>
            <person name="Mondo S."/>
            <person name="Nolan M."/>
            <person name="Ohm R."/>
            <person name="Pangilinan J."/>
            <person name="Park H.-J."/>
            <person name="Ramirez L."/>
            <person name="Alfaro M."/>
            <person name="Sun H."/>
            <person name="Tritt A."/>
            <person name="Yoshinaga Y."/>
            <person name="Zwiers L.-H."/>
            <person name="Turgeon B."/>
            <person name="Goodwin S."/>
            <person name="Spatafora J."/>
            <person name="Crous P."/>
            <person name="Grigoriev I."/>
        </authorList>
    </citation>
    <scope>NUCLEOTIDE SEQUENCE</scope>
    <source>
        <strain evidence="2">CBS 101060</strain>
    </source>
</reference>
<proteinExistence type="predicted"/>
<dbReference type="OrthoDB" id="337486at2759"/>
<dbReference type="Proteomes" id="UP000799429">
    <property type="component" value="Unassembled WGS sequence"/>
</dbReference>
<comment type="caution">
    <text evidence="2">The sequence shown here is derived from an EMBL/GenBank/DDBJ whole genome shotgun (WGS) entry which is preliminary data.</text>
</comment>
<sequence>MPPKRRSTGRTTSTPNTIQSTLTFHGRPTKVTKPSSTAAGKDLLSKKSSKTSLRSESSKPSPVTQGAEAELSRPVTPTPLTTSPSPTLAPTTLETAIQERSAQEALSPPTDEETAARKLSEARIKKYWGAKEEARLAPRIHQKELSLY</sequence>
<dbReference type="AlphaFoldDB" id="A0A9P4S9R0"/>
<feature type="region of interest" description="Disordered" evidence="1">
    <location>
        <begin position="1"/>
        <end position="117"/>
    </location>
</feature>
<keyword evidence="3" id="KW-1185">Reference proteome</keyword>
<feature type="non-terminal residue" evidence="2">
    <location>
        <position position="148"/>
    </location>
</feature>
<evidence type="ECO:0000256" key="1">
    <source>
        <dbReference type="SAM" id="MobiDB-lite"/>
    </source>
</evidence>